<keyword evidence="2" id="KW-1185">Reference proteome</keyword>
<evidence type="ECO:0000313" key="2">
    <source>
        <dbReference type="Proteomes" id="UP000266723"/>
    </source>
</evidence>
<dbReference type="PANTHER" id="PTHR47165">
    <property type="entry name" value="OS03G0429900 PROTEIN"/>
    <property type="match status" value="1"/>
</dbReference>
<dbReference type="Proteomes" id="UP000266723">
    <property type="component" value="Unassembled WGS sequence"/>
</dbReference>
<reference evidence="1 2" key="1">
    <citation type="journal article" date="2020" name="BMC Genomics">
        <title>Intraspecific diversification of the crop wild relative Brassica cretica Lam. using demographic model selection.</title>
        <authorList>
            <person name="Kioukis A."/>
            <person name="Michalopoulou V.A."/>
            <person name="Briers L."/>
            <person name="Pirintsos S."/>
            <person name="Studholme D.J."/>
            <person name="Pavlidis P."/>
            <person name="Sarris P.F."/>
        </authorList>
    </citation>
    <scope>NUCLEOTIDE SEQUENCE [LARGE SCALE GENOMIC DNA]</scope>
    <source>
        <strain evidence="2">cv. PFS-1207/04</strain>
    </source>
</reference>
<protein>
    <recommendedName>
        <fullName evidence="3">Replication protein A OB domain-containing protein</fullName>
    </recommendedName>
</protein>
<accession>A0ABQ7BFA4</accession>
<dbReference type="Gene3D" id="2.40.50.140">
    <property type="entry name" value="Nucleic acid-binding proteins"/>
    <property type="match status" value="1"/>
</dbReference>
<gene>
    <name evidence="1" type="ORF">DY000_02041905</name>
</gene>
<evidence type="ECO:0000313" key="1">
    <source>
        <dbReference type="EMBL" id="KAF3530841.1"/>
    </source>
</evidence>
<proteinExistence type="predicted"/>
<organism evidence="1 2">
    <name type="scientific">Brassica cretica</name>
    <name type="common">Mustard</name>
    <dbReference type="NCBI Taxonomy" id="69181"/>
    <lineage>
        <taxon>Eukaryota</taxon>
        <taxon>Viridiplantae</taxon>
        <taxon>Streptophyta</taxon>
        <taxon>Embryophyta</taxon>
        <taxon>Tracheophyta</taxon>
        <taxon>Spermatophyta</taxon>
        <taxon>Magnoliopsida</taxon>
        <taxon>eudicotyledons</taxon>
        <taxon>Gunneridae</taxon>
        <taxon>Pentapetalae</taxon>
        <taxon>rosids</taxon>
        <taxon>malvids</taxon>
        <taxon>Brassicales</taxon>
        <taxon>Brassicaceae</taxon>
        <taxon>Brassiceae</taxon>
        <taxon>Brassica</taxon>
    </lineage>
</organism>
<dbReference type="PANTHER" id="PTHR47165:SF4">
    <property type="entry name" value="OS03G0429900 PROTEIN"/>
    <property type="match status" value="1"/>
</dbReference>
<sequence length="397" mass="43527">MPLQDTLITHSDETHPNSLCSLFRLYIYPNTTISAQILKSIPSTMVNQTSVTIAQAASPLFFTQVSAGPGDSKLQFRLIHFWEARKHAKGDILIGIEMLMIDEQLKRGSIYTLTNFFASNNKMMYGVADQKLVICITHTSIMSKLEENIEGIPSQCFRIHSFADFEANYDFRGDLHGTGCKALCLDAAGRVSGRTGRGRGVNFVTLAGSSLTRHVALPDHGVGLDGQSCSCLIVGWPVGLSSPTLGALHQRPVLRTKDGSTSQKIMVHLQLKDGPVMNVYLWDQAAENFRIKFDASATTPSILLVTTVNPKRLDGKLCLSPMSSSRVFLGHDVDPTKDFLNWLTANPAAVSLVNPVEVVNVETLTIREIAAFIKRQPAKIAYFDCITTIDDVKLGSE</sequence>
<dbReference type="EMBL" id="QGKV02001507">
    <property type="protein sequence ID" value="KAF3530841.1"/>
    <property type="molecule type" value="Genomic_DNA"/>
</dbReference>
<name>A0ABQ7BFA4_BRACR</name>
<dbReference type="InterPro" id="IPR012340">
    <property type="entry name" value="NA-bd_OB-fold"/>
</dbReference>
<evidence type="ECO:0008006" key="3">
    <source>
        <dbReference type="Google" id="ProtNLM"/>
    </source>
</evidence>
<comment type="caution">
    <text evidence="1">The sequence shown here is derived from an EMBL/GenBank/DDBJ whole genome shotgun (WGS) entry which is preliminary data.</text>
</comment>
<dbReference type="SUPFAM" id="SSF50249">
    <property type="entry name" value="Nucleic acid-binding proteins"/>
    <property type="match status" value="1"/>
</dbReference>